<evidence type="ECO:0000256" key="1">
    <source>
        <dbReference type="SAM" id="MobiDB-lite"/>
    </source>
</evidence>
<protein>
    <submittedName>
        <fullName evidence="3">Uncharacterized protein</fullName>
    </submittedName>
</protein>
<gene>
    <name evidence="3" type="ORF">B0H16DRAFT_1605641</name>
</gene>
<keyword evidence="2" id="KW-0732">Signal</keyword>
<evidence type="ECO:0000313" key="3">
    <source>
        <dbReference type="EMBL" id="KAJ7719807.1"/>
    </source>
</evidence>
<dbReference type="EMBL" id="JARKIB010000247">
    <property type="protein sequence ID" value="KAJ7719807.1"/>
    <property type="molecule type" value="Genomic_DNA"/>
</dbReference>
<keyword evidence="4" id="KW-1185">Reference proteome</keyword>
<organism evidence="3 4">
    <name type="scientific">Mycena metata</name>
    <dbReference type="NCBI Taxonomy" id="1033252"/>
    <lineage>
        <taxon>Eukaryota</taxon>
        <taxon>Fungi</taxon>
        <taxon>Dikarya</taxon>
        <taxon>Basidiomycota</taxon>
        <taxon>Agaricomycotina</taxon>
        <taxon>Agaricomycetes</taxon>
        <taxon>Agaricomycetidae</taxon>
        <taxon>Agaricales</taxon>
        <taxon>Marasmiineae</taxon>
        <taxon>Mycenaceae</taxon>
        <taxon>Mycena</taxon>
    </lineage>
</organism>
<feature type="compositionally biased region" description="Pro residues" evidence="1">
    <location>
        <begin position="102"/>
        <end position="122"/>
    </location>
</feature>
<name>A0AAD7HH98_9AGAR</name>
<feature type="chain" id="PRO_5041957466" evidence="2">
    <location>
        <begin position="24"/>
        <end position="252"/>
    </location>
</feature>
<evidence type="ECO:0000313" key="4">
    <source>
        <dbReference type="Proteomes" id="UP001215598"/>
    </source>
</evidence>
<feature type="region of interest" description="Disordered" evidence="1">
    <location>
        <begin position="99"/>
        <end position="140"/>
    </location>
</feature>
<comment type="caution">
    <text evidence="3">The sequence shown here is derived from an EMBL/GenBank/DDBJ whole genome shotgun (WGS) entry which is preliminary data.</text>
</comment>
<reference evidence="3" key="1">
    <citation type="submission" date="2023-03" db="EMBL/GenBank/DDBJ databases">
        <title>Massive genome expansion in bonnet fungi (Mycena s.s.) driven by repeated elements and novel gene families across ecological guilds.</title>
        <authorList>
            <consortium name="Lawrence Berkeley National Laboratory"/>
            <person name="Harder C.B."/>
            <person name="Miyauchi S."/>
            <person name="Viragh M."/>
            <person name="Kuo A."/>
            <person name="Thoen E."/>
            <person name="Andreopoulos B."/>
            <person name="Lu D."/>
            <person name="Skrede I."/>
            <person name="Drula E."/>
            <person name="Henrissat B."/>
            <person name="Morin E."/>
            <person name="Kohler A."/>
            <person name="Barry K."/>
            <person name="LaButti K."/>
            <person name="Morin E."/>
            <person name="Salamov A."/>
            <person name="Lipzen A."/>
            <person name="Mereny Z."/>
            <person name="Hegedus B."/>
            <person name="Baldrian P."/>
            <person name="Stursova M."/>
            <person name="Weitz H."/>
            <person name="Taylor A."/>
            <person name="Grigoriev I.V."/>
            <person name="Nagy L.G."/>
            <person name="Martin F."/>
            <person name="Kauserud H."/>
        </authorList>
    </citation>
    <scope>NUCLEOTIDE SEQUENCE</scope>
    <source>
        <strain evidence="3">CBHHK182m</strain>
    </source>
</reference>
<feature type="region of interest" description="Disordered" evidence="1">
    <location>
        <begin position="182"/>
        <end position="214"/>
    </location>
</feature>
<dbReference type="Proteomes" id="UP001215598">
    <property type="component" value="Unassembled WGS sequence"/>
</dbReference>
<accession>A0AAD7HH98</accession>
<dbReference type="AlphaFoldDB" id="A0AAD7HH98"/>
<evidence type="ECO:0000256" key="2">
    <source>
        <dbReference type="SAM" id="SignalP"/>
    </source>
</evidence>
<sequence length="252" mass="27495">MMVHKGYSKLFWCVSCIIRALLCVQDTLDILLHPFNAIIQISSTNHSNHFRRFQVCNTDNRGVLHAPSSWLLCPARAALAIGPLPTANCAMPWAGGRSGNPSPLPAPHPEAAPPPFLGNPPDPHAHTPREPVVQRSGRRRRRSACYAIPFCVRPGCRARPSHSYIPSTSPRCARCLRANQWRGGTSSGPPGGQTPAHSTPGPRRGQPVGPYALGRGLSTVPPYAFSRPWLPRVVSPVNRRFDPVRAWPGMTP</sequence>
<proteinExistence type="predicted"/>
<feature type="signal peptide" evidence="2">
    <location>
        <begin position="1"/>
        <end position="23"/>
    </location>
</feature>